<name>A0A8S3W737_PARAO</name>
<protein>
    <submittedName>
        <fullName evidence="4">(apollo) hypothetical protein</fullName>
    </submittedName>
</protein>
<feature type="binding site" evidence="1">
    <location>
        <position position="260"/>
    </location>
    <ligand>
        <name>Fe cation</name>
        <dbReference type="ChEBI" id="CHEBI:24875"/>
        <note>catalytic</note>
    </ligand>
</feature>
<dbReference type="PANTHER" id="PTHR16557">
    <property type="entry name" value="ALKYLATED DNA REPAIR PROTEIN ALKB-RELATED"/>
    <property type="match status" value="1"/>
</dbReference>
<dbReference type="PANTHER" id="PTHR16557:SF2">
    <property type="entry name" value="NUCLEIC ACID DIOXYGENASE ALKBH1"/>
    <property type="match status" value="1"/>
</dbReference>
<dbReference type="PROSITE" id="PS51471">
    <property type="entry name" value="FE2OG_OXY"/>
    <property type="match status" value="1"/>
</dbReference>
<accession>A0A8S3W737</accession>
<dbReference type="AlphaFoldDB" id="A0A8S3W737"/>
<dbReference type="GO" id="GO:0005634">
    <property type="term" value="C:nucleus"/>
    <property type="evidence" value="ECO:0007669"/>
    <property type="project" value="TreeGrafter"/>
</dbReference>
<keyword evidence="2" id="KW-0472">Membrane</keyword>
<evidence type="ECO:0000256" key="1">
    <source>
        <dbReference type="PIRSR" id="PIRSR604574-2"/>
    </source>
</evidence>
<reference evidence="4" key="1">
    <citation type="submission" date="2021-04" db="EMBL/GenBank/DDBJ databases">
        <authorList>
            <person name="Tunstrom K."/>
        </authorList>
    </citation>
    <scope>NUCLEOTIDE SEQUENCE</scope>
</reference>
<dbReference type="OrthoDB" id="6614653at2759"/>
<evidence type="ECO:0000259" key="3">
    <source>
        <dbReference type="PROSITE" id="PS51471"/>
    </source>
</evidence>
<evidence type="ECO:0000313" key="5">
    <source>
        <dbReference type="Proteomes" id="UP000691718"/>
    </source>
</evidence>
<keyword evidence="2" id="KW-0812">Transmembrane</keyword>
<dbReference type="Proteomes" id="UP000691718">
    <property type="component" value="Unassembled WGS sequence"/>
</dbReference>
<dbReference type="Pfam" id="PF13532">
    <property type="entry name" value="2OG-FeII_Oxy_2"/>
    <property type="match status" value="1"/>
</dbReference>
<dbReference type="EMBL" id="CAJQZP010000209">
    <property type="protein sequence ID" value="CAG4945434.1"/>
    <property type="molecule type" value="Genomic_DNA"/>
</dbReference>
<gene>
    <name evidence="4" type="ORF">PAPOLLO_LOCUS3070</name>
</gene>
<comment type="cofactor">
    <cofactor evidence="1">
        <name>Fe(2+)</name>
        <dbReference type="ChEBI" id="CHEBI:29033"/>
    </cofactor>
    <text evidence="1">Binds 1 Fe(2+) ion per subunit.</text>
</comment>
<feature type="domain" description="Fe2OG dioxygenase" evidence="3">
    <location>
        <begin position="186"/>
        <end position="331"/>
    </location>
</feature>
<dbReference type="GO" id="GO:0035513">
    <property type="term" value="P:oxidative RNA demethylation"/>
    <property type="evidence" value="ECO:0007669"/>
    <property type="project" value="TreeGrafter"/>
</dbReference>
<organism evidence="4 5">
    <name type="scientific">Parnassius apollo</name>
    <name type="common">Apollo butterfly</name>
    <name type="synonym">Papilio apollo</name>
    <dbReference type="NCBI Taxonomy" id="110799"/>
    <lineage>
        <taxon>Eukaryota</taxon>
        <taxon>Metazoa</taxon>
        <taxon>Ecdysozoa</taxon>
        <taxon>Arthropoda</taxon>
        <taxon>Hexapoda</taxon>
        <taxon>Insecta</taxon>
        <taxon>Pterygota</taxon>
        <taxon>Neoptera</taxon>
        <taxon>Endopterygota</taxon>
        <taxon>Lepidoptera</taxon>
        <taxon>Glossata</taxon>
        <taxon>Ditrysia</taxon>
        <taxon>Papilionoidea</taxon>
        <taxon>Papilionidae</taxon>
        <taxon>Parnassiinae</taxon>
        <taxon>Parnassini</taxon>
        <taxon>Parnassius</taxon>
        <taxon>Parnassius</taxon>
    </lineage>
</organism>
<dbReference type="InterPro" id="IPR027450">
    <property type="entry name" value="AlkB-like"/>
</dbReference>
<sequence>MERTFIHPINENSFMQVFKYYKCNKPKPSLDNVILLENKISGKNLIGLFSPPTLIEDLRTEVLGLTNVKEWNTYTLLRHPGLILIKNPFTRLGQRYWIRKCLEQYPKKPNKTNIDTEMVLNDWWKECFKSGHCNSKLQNKLRWTTLGYHHNWDTKVYTEDNKSLFPEDLAELCDCISNYLGYQNFRAEAAIVNYYHIGCTLSAHTDHSEVNLEAPLFSFSFGQSAIFLIGGPDKNVEPSAIMLNSGDIVVMSKEARLSYHAVPKIVSALSQPWSNGESDKEICDNMANFKYITNRQQLIIDMNRNIDNKEWDLFKNYAQESRINMNVRQVLHEHQKSLLDVNNFKSYFLVSFAPFYYIEEYFLCVSILVFLLGCSVITEKRIVNITIFVYYNAPFGDNLGFITTSCHIFKQRLKSW</sequence>
<dbReference type="GO" id="GO:0035515">
    <property type="term" value="F:oxidative RNA demethylase activity"/>
    <property type="evidence" value="ECO:0007669"/>
    <property type="project" value="TreeGrafter"/>
</dbReference>
<dbReference type="InterPro" id="IPR005123">
    <property type="entry name" value="Oxoglu/Fe-dep_dioxygenase_dom"/>
</dbReference>
<evidence type="ECO:0000313" key="4">
    <source>
        <dbReference type="EMBL" id="CAG4945434.1"/>
    </source>
</evidence>
<feature type="binding site" evidence="1">
    <location>
        <position position="206"/>
    </location>
    <ligand>
        <name>Fe cation</name>
        <dbReference type="ChEBI" id="CHEBI:24875"/>
        <note>catalytic</note>
    </ligand>
</feature>
<keyword evidence="1" id="KW-0408">Iron</keyword>
<dbReference type="GO" id="GO:0035516">
    <property type="term" value="F:broad specificity oxidative DNA demethylase activity"/>
    <property type="evidence" value="ECO:0007669"/>
    <property type="project" value="TreeGrafter"/>
</dbReference>
<dbReference type="InterPro" id="IPR004574">
    <property type="entry name" value="Alkb"/>
</dbReference>
<proteinExistence type="predicted"/>
<feature type="transmembrane region" description="Helical" evidence="2">
    <location>
        <begin position="355"/>
        <end position="377"/>
    </location>
</feature>
<keyword evidence="2" id="KW-1133">Transmembrane helix</keyword>
<keyword evidence="5" id="KW-1185">Reference proteome</keyword>
<dbReference type="GO" id="GO:0005737">
    <property type="term" value="C:cytoplasm"/>
    <property type="evidence" value="ECO:0007669"/>
    <property type="project" value="TreeGrafter"/>
</dbReference>
<evidence type="ECO:0000256" key="2">
    <source>
        <dbReference type="SAM" id="Phobius"/>
    </source>
</evidence>
<dbReference type="GO" id="GO:0008198">
    <property type="term" value="F:ferrous iron binding"/>
    <property type="evidence" value="ECO:0007669"/>
    <property type="project" value="TreeGrafter"/>
</dbReference>
<feature type="binding site" evidence="1">
    <location>
        <position position="204"/>
    </location>
    <ligand>
        <name>Fe cation</name>
        <dbReference type="ChEBI" id="CHEBI:24875"/>
        <note>catalytic</note>
    </ligand>
</feature>
<comment type="caution">
    <text evidence="4">The sequence shown here is derived from an EMBL/GenBank/DDBJ whole genome shotgun (WGS) entry which is preliminary data.</text>
</comment>
<keyword evidence="1" id="KW-0479">Metal-binding</keyword>